<evidence type="ECO:0000259" key="18">
    <source>
        <dbReference type="Pfam" id="PF22850"/>
    </source>
</evidence>
<evidence type="ECO:0000256" key="3">
    <source>
        <dbReference type="ARBA" id="ARBA00022692"/>
    </source>
</evidence>
<feature type="transmembrane region" description="Helical" evidence="13">
    <location>
        <begin position="869"/>
        <end position="891"/>
    </location>
</feature>
<dbReference type="Pfam" id="PF22849">
    <property type="entry name" value="CATSPERE_Ig-like"/>
    <property type="match status" value="1"/>
</dbReference>
<keyword evidence="19" id="KW-1185">Reference proteome</keyword>
<dbReference type="PANTHER" id="PTHR33722">
    <property type="entry name" value="CATION CHANNEL SPERM-ASSOCIATED PROTEIN SUBUNIT DELTA-RELATED"/>
    <property type="match status" value="1"/>
</dbReference>
<gene>
    <name evidence="20" type="primary">LOC102831656</name>
</gene>
<keyword evidence="3 13" id="KW-0812">Transmembrane</keyword>
<evidence type="ECO:0000256" key="8">
    <source>
        <dbReference type="ARBA" id="ARBA00023136"/>
    </source>
</evidence>
<sequence length="914" mass="106484">MDYFLKKSKIKTLIHLDYEGTSFSEWSVPESCSVKDKRSPQTELRCPSPGFHHIKPLVTGPVKEERYLSVDNSHTCFMWYYHVKNYFDNLTQVITVWIYDPENADHDELQWNAKGPSLVGGCIIIIIIDKVWKISIPMRKDDVIKDLKGNNVAFQDCFIAQFRFLLTLPLLTIPEIPGDLPLSSPRGSQVMIDWCECVPSSAIVVTDKETFQTNDSFHTWTKIRVPPGILNDAERHSVTDVCLLEDKIFFLINDILYLKDFNTFTRLGRNENIPDNGIVGITSRRWCWLNYLLKFQGTRSIVAIWTSNEVYLGSKNHLNSTGHKEPQYLFGFKKIITAAELKNLLNLSPTATLTIHTIEYTAHPLEFALFFHYCTTCINSKEIHMVIYNEDTKHWMYQDFVLYVPMDSFLVPRFLYSAVPELLLWDKHKIYYSYYNFTVSGIFQTHTESGNLSKVAQNSNIHEIFLDYFGNILIKMENNLMFHTKVYIGNVVQLNSWTDTTMKSISALDISGQLYFIYCYENGTLKQQQYPLKLEVQSTVYKEKEICPYISFKNNIGYSYYIFDKRSNLSFWAQIIYPENIGLHIILESYGPKLLQETKIFNNVVVSGYCTKTMLTNFTQMVDYEGADDYFKLQDQTSGTMLYHIKPSKHSKACTASLKVFQVMVGCNSRKYIAVKGFPKDGCYQYNFSYVIDKSYLRHQPSKNLKVQYDWKAYGCPLKLEFRKQFHPVVQLFDDNGYIEDVNVNFIVWEIHGRNDYSFNTTMRKTGCVNEAQTWKSMTELNKHLPLESAWGPENYKHCFSYAIGKPGDLNLPYEIINSSNNNYIIWPVDHSGMYVFGVKILDPNYSFCNLTTIFAIETFGLILRPNGYLVAAFLFLLMLLFFSILVLSYFQYMKIYRQFIYQSHHISERKKKM</sequence>
<evidence type="ECO:0000256" key="7">
    <source>
        <dbReference type="ARBA" id="ARBA00023069"/>
    </source>
</evidence>
<dbReference type="InterPro" id="IPR053815">
    <property type="entry name" value="CATSPERE_Ig-like"/>
</dbReference>
<proteinExistence type="inferred from homology"/>
<dbReference type="Pfam" id="PF22850">
    <property type="entry name" value="CATSPERD-E_C"/>
    <property type="match status" value="1"/>
</dbReference>
<evidence type="ECO:0000256" key="10">
    <source>
        <dbReference type="ARBA" id="ARBA00023180"/>
    </source>
</evidence>
<evidence type="ECO:0000259" key="16">
    <source>
        <dbReference type="Pfam" id="PF22844"/>
    </source>
</evidence>
<dbReference type="GO" id="GO:0030317">
    <property type="term" value="P:flagellated sperm motility"/>
    <property type="evidence" value="ECO:0007669"/>
    <property type="project" value="TreeGrafter"/>
</dbReference>
<evidence type="ECO:0000256" key="6">
    <source>
        <dbReference type="ARBA" id="ARBA00022989"/>
    </source>
</evidence>
<evidence type="ECO:0000256" key="9">
    <source>
        <dbReference type="ARBA" id="ARBA00023157"/>
    </source>
</evidence>
<feature type="domain" description="CATSPERE second N-terminal" evidence="15">
    <location>
        <begin position="76"/>
        <end position="118"/>
    </location>
</feature>
<dbReference type="InterPro" id="IPR053816">
    <property type="entry name" value="CATSPERE_beta-prop"/>
</dbReference>
<dbReference type="InterPro" id="IPR028751">
    <property type="entry name" value="CATSPERD/E"/>
</dbReference>
<evidence type="ECO:0000259" key="14">
    <source>
        <dbReference type="Pfam" id="PF22841"/>
    </source>
</evidence>
<evidence type="ECO:0000313" key="20">
    <source>
        <dbReference type="RefSeq" id="XP_006871348.1"/>
    </source>
</evidence>
<dbReference type="InterPro" id="IPR053814">
    <property type="entry name" value="CATSPERD/E_C"/>
</dbReference>
<evidence type="ECO:0000259" key="15">
    <source>
        <dbReference type="Pfam" id="PF22843"/>
    </source>
</evidence>
<comment type="subcellular location">
    <subcellularLocation>
        <location evidence="12">Cell projection</location>
        <location evidence="12">Cilium</location>
        <location evidence="12">Flagellum membrane</location>
        <topology evidence="12">Single-pass type I membrane protein</topology>
    </subcellularLocation>
</comment>
<evidence type="ECO:0000259" key="17">
    <source>
        <dbReference type="Pfam" id="PF22849"/>
    </source>
</evidence>
<feature type="domain" description="CATSPERE beta-propeller" evidence="16">
    <location>
        <begin position="180"/>
        <end position="541"/>
    </location>
</feature>
<dbReference type="InterPro" id="IPR053818">
    <property type="entry name" value="CATSPERE_NTD1"/>
</dbReference>
<keyword evidence="9" id="KW-1015">Disulfide bond</keyword>
<reference evidence="20" key="1">
    <citation type="submission" date="2025-08" db="UniProtKB">
        <authorList>
            <consortium name="RefSeq"/>
        </authorList>
    </citation>
    <scope>IDENTIFICATION</scope>
    <source>
        <tissue evidence="20">Spleen</tissue>
    </source>
</reference>
<dbReference type="GO" id="GO:0097228">
    <property type="term" value="C:sperm principal piece"/>
    <property type="evidence" value="ECO:0007669"/>
    <property type="project" value="TreeGrafter"/>
</dbReference>
<dbReference type="GO" id="GO:0048240">
    <property type="term" value="P:sperm capacitation"/>
    <property type="evidence" value="ECO:0007669"/>
    <property type="project" value="TreeGrafter"/>
</dbReference>
<dbReference type="OrthoDB" id="5968869at2759"/>
<evidence type="ECO:0000256" key="5">
    <source>
        <dbReference type="ARBA" id="ARBA00022846"/>
    </source>
</evidence>
<evidence type="ECO:0000256" key="11">
    <source>
        <dbReference type="ARBA" id="ARBA00023273"/>
    </source>
</evidence>
<name>A0A9B0TZ20_CHRAS</name>
<comment type="similarity">
    <text evidence="1">Belongs to the CATSPERD family.</text>
</comment>
<keyword evidence="6 13" id="KW-1133">Transmembrane helix</keyword>
<keyword evidence="10" id="KW-0325">Glycoprotein</keyword>
<accession>A0A9B0TZ20</accession>
<dbReference type="InterPro" id="IPR053817">
    <property type="entry name" value="CATSPERE_NTD2"/>
</dbReference>
<evidence type="ECO:0000313" key="19">
    <source>
        <dbReference type="Proteomes" id="UP000504623"/>
    </source>
</evidence>
<keyword evidence="11" id="KW-0966">Cell projection</keyword>
<keyword evidence="8 13" id="KW-0472">Membrane</keyword>
<evidence type="ECO:0000256" key="1">
    <source>
        <dbReference type="ARBA" id="ARBA00010246"/>
    </source>
</evidence>
<feature type="domain" description="CATSPERE Ig-like" evidence="17">
    <location>
        <begin position="552"/>
        <end position="661"/>
    </location>
</feature>
<protein>
    <submittedName>
        <fullName evidence="20">Uncharacterized protein C1orf101 homolog</fullName>
    </submittedName>
</protein>
<dbReference type="Pfam" id="PF22843">
    <property type="entry name" value="CATSPERE_NTD2"/>
    <property type="match status" value="1"/>
</dbReference>
<keyword evidence="5" id="KW-0282">Flagellum</keyword>
<evidence type="ECO:0000256" key="4">
    <source>
        <dbReference type="ARBA" id="ARBA00022729"/>
    </source>
</evidence>
<evidence type="ECO:0000256" key="2">
    <source>
        <dbReference type="ARBA" id="ARBA00022475"/>
    </source>
</evidence>
<evidence type="ECO:0000256" key="13">
    <source>
        <dbReference type="SAM" id="Phobius"/>
    </source>
</evidence>
<feature type="domain" description="CATSPERE first N-terminal" evidence="14">
    <location>
        <begin position="11"/>
        <end position="71"/>
    </location>
</feature>
<keyword evidence="7" id="KW-0969">Cilium</keyword>
<dbReference type="RefSeq" id="XP_006871348.1">
    <property type="nucleotide sequence ID" value="XM_006871286.1"/>
</dbReference>
<evidence type="ECO:0000256" key="12">
    <source>
        <dbReference type="ARBA" id="ARBA00037793"/>
    </source>
</evidence>
<feature type="domain" description="CATSPERD/E C-terminal" evidence="18">
    <location>
        <begin position="688"/>
        <end position="890"/>
    </location>
</feature>
<dbReference type="PANTHER" id="PTHR33722:SF3">
    <property type="entry name" value="CATION CHANNEL SPERM-ASSOCIATED AUXILIARY SUBUNIT EPSILON"/>
    <property type="match status" value="1"/>
</dbReference>
<dbReference type="CTD" id="257044"/>
<dbReference type="AlphaFoldDB" id="A0A9B0TZ20"/>
<keyword evidence="2" id="KW-1003">Cell membrane</keyword>
<organism evidence="19 20">
    <name type="scientific">Chrysochloris asiatica</name>
    <name type="common">Cape golden mole</name>
    <dbReference type="NCBI Taxonomy" id="185453"/>
    <lineage>
        <taxon>Eukaryota</taxon>
        <taxon>Metazoa</taxon>
        <taxon>Chordata</taxon>
        <taxon>Craniata</taxon>
        <taxon>Vertebrata</taxon>
        <taxon>Euteleostomi</taxon>
        <taxon>Mammalia</taxon>
        <taxon>Eutheria</taxon>
        <taxon>Afrotheria</taxon>
        <taxon>Chrysochloridae</taxon>
        <taxon>Chrysochlorinae</taxon>
        <taxon>Chrysochloris</taxon>
    </lineage>
</organism>
<dbReference type="Proteomes" id="UP000504623">
    <property type="component" value="Unplaced"/>
</dbReference>
<dbReference type="Pfam" id="PF22844">
    <property type="entry name" value="Beta-prop_CATSPERE"/>
    <property type="match status" value="1"/>
</dbReference>
<keyword evidence="4" id="KW-0732">Signal</keyword>
<dbReference type="Pfam" id="PF22841">
    <property type="entry name" value="CATSPERE_NTD1"/>
    <property type="match status" value="1"/>
</dbReference>
<dbReference type="GeneID" id="102831656"/>
<dbReference type="GO" id="GO:0036128">
    <property type="term" value="C:CatSper complex"/>
    <property type="evidence" value="ECO:0007669"/>
    <property type="project" value="InterPro"/>
</dbReference>